<dbReference type="STRING" id="290054.SAMN02745114_01124"/>
<dbReference type="PANTHER" id="PTHR35271:SF1">
    <property type="entry name" value="ABC TRANSPORTER, SUBSTRATE-BINDING LIPOPROTEIN"/>
    <property type="match status" value="1"/>
</dbReference>
<evidence type="ECO:0000256" key="1">
    <source>
        <dbReference type="SAM" id="SignalP"/>
    </source>
</evidence>
<dbReference type="EMBL" id="FUWW01000011">
    <property type="protein sequence ID" value="SJZ62195.1"/>
    <property type="molecule type" value="Genomic_DNA"/>
</dbReference>
<gene>
    <name evidence="2" type="ORF">SAMN02745114_01124</name>
</gene>
<dbReference type="Pfam" id="PF04392">
    <property type="entry name" value="ABC_sub_bind"/>
    <property type="match status" value="1"/>
</dbReference>
<name>A0A1T4M5K8_9FIRM</name>
<dbReference type="Proteomes" id="UP000190657">
    <property type="component" value="Unassembled WGS sequence"/>
</dbReference>
<evidence type="ECO:0000313" key="2">
    <source>
        <dbReference type="EMBL" id="SJZ62195.1"/>
    </source>
</evidence>
<dbReference type="RefSeq" id="WP_078768602.1">
    <property type="nucleotide sequence ID" value="NZ_FUWW01000011.1"/>
</dbReference>
<evidence type="ECO:0000313" key="3">
    <source>
        <dbReference type="Proteomes" id="UP000190657"/>
    </source>
</evidence>
<dbReference type="OrthoDB" id="9776955at2"/>
<feature type="signal peptide" evidence="1">
    <location>
        <begin position="1"/>
        <end position="23"/>
    </location>
</feature>
<dbReference type="CDD" id="cd06325">
    <property type="entry name" value="PBP1_ABC_unchar_transporter"/>
    <property type="match status" value="1"/>
</dbReference>
<accession>A0A1T4M5K8</accession>
<feature type="chain" id="PRO_5012639865" evidence="1">
    <location>
        <begin position="24"/>
        <end position="344"/>
    </location>
</feature>
<dbReference type="Gene3D" id="3.40.50.2300">
    <property type="match status" value="2"/>
</dbReference>
<organism evidence="2 3">
    <name type="scientific">Eubacterium coprostanoligenes</name>
    <dbReference type="NCBI Taxonomy" id="290054"/>
    <lineage>
        <taxon>Bacteria</taxon>
        <taxon>Bacillati</taxon>
        <taxon>Bacillota</taxon>
        <taxon>Clostridia</taxon>
        <taxon>Eubacteriales</taxon>
        <taxon>Eubacteriaceae</taxon>
        <taxon>Eubacterium</taxon>
    </lineage>
</organism>
<reference evidence="2 3" key="1">
    <citation type="submission" date="2017-02" db="EMBL/GenBank/DDBJ databases">
        <authorList>
            <person name="Peterson S.W."/>
        </authorList>
    </citation>
    <scope>NUCLEOTIDE SEQUENCE [LARGE SCALE GENOMIC DNA]</scope>
    <source>
        <strain evidence="2 3">ATCC 51222</strain>
    </source>
</reference>
<dbReference type="SUPFAM" id="SSF53822">
    <property type="entry name" value="Periplasmic binding protein-like I"/>
    <property type="match status" value="1"/>
</dbReference>
<dbReference type="PROSITE" id="PS51257">
    <property type="entry name" value="PROKAR_LIPOPROTEIN"/>
    <property type="match status" value="1"/>
</dbReference>
<dbReference type="InterPro" id="IPR028082">
    <property type="entry name" value="Peripla_BP_I"/>
</dbReference>
<dbReference type="AlphaFoldDB" id="A0A1T4M5K8"/>
<keyword evidence="3" id="KW-1185">Reference proteome</keyword>
<dbReference type="InterPro" id="IPR007487">
    <property type="entry name" value="ABC_transpt-TYRBP-like"/>
</dbReference>
<dbReference type="PANTHER" id="PTHR35271">
    <property type="entry name" value="ABC TRANSPORTER, SUBSTRATE-BINDING LIPOPROTEIN-RELATED"/>
    <property type="match status" value="1"/>
</dbReference>
<proteinExistence type="predicted"/>
<protein>
    <submittedName>
        <fullName evidence="2">Putative ABC transport system substrate-binding protein</fullName>
    </submittedName>
</protein>
<sequence length="344" mass="36123">MRKLTKKIAAVVLSAAMVGGVFAGCSATKDNNEGAEKKTSYKIGICQLVQHTALDAATKGFEDKLKELGEADGITFEFDYQNASNDSANCTTIANKFVSSGYDLIMANATPALQACTTATAASQIPVVGTSVTDYAAALDIDMGPTDATGINVTGTSDLAPLDKQADQIMELFPETKKVGVIFCSAETNSKPQADGVKKALEAKGVTCEYFAFSDSNDISAVAKKAASEVDVIYIPTDNTAASNGAVIDDACSNANVPIIAGEEGIFTNTRAVATLSISYYALGETTAQMAYDILVNGKNPAEMNIQQTDGLTYKYNSEQAKKFKANIPDGYEEATTAEATTEE</sequence>
<keyword evidence="1" id="KW-0732">Signal</keyword>